<dbReference type="InterPro" id="IPR015421">
    <property type="entry name" value="PyrdxlP-dep_Trfase_major"/>
</dbReference>
<dbReference type="InterPro" id="IPR015424">
    <property type="entry name" value="PyrdxlP-dep_Trfase"/>
</dbReference>
<name>A0A3M8QWC1_9PROT</name>
<feature type="binding site" evidence="13">
    <location>
        <position position="259"/>
    </location>
    <ligand>
        <name>pyridoxal 5'-phosphate</name>
        <dbReference type="ChEBI" id="CHEBI:597326"/>
    </ligand>
</feature>
<dbReference type="InterPro" id="IPR016454">
    <property type="entry name" value="Cysteine_dSase"/>
</dbReference>
<dbReference type="FunFam" id="3.90.1150.10:FF:000002">
    <property type="entry name" value="Cysteine desulfurase IscS"/>
    <property type="match status" value="1"/>
</dbReference>
<feature type="binding site" evidence="13">
    <location>
        <begin position="91"/>
        <end position="92"/>
    </location>
    <ligand>
        <name>pyridoxal 5'-phosphate</name>
        <dbReference type="ChEBI" id="CHEBI:597326"/>
    </ligand>
</feature>
<dbReference type="GO" id="GO:0051537">
    <property type="term" value="F:2 iron, 2 sulfur cluster binding"/>
    <property type="evidence" value="ECO:0007669"/>
    <property type="project" value="UniProtKB-UniRule"/>
</dbReference>
<evidence type="ECO:0000256" key="6">
    <source>
        <dbReference type="ARBA" id="ARBA00022714"/>
    </source>
</evidence>
<dbReference type="GO" id="GO:0005737">
    <property type="term" value="C:cytoplasm"/>
    <property type="evidence" value="ECO:0007669"/>
    <property type="project" value="UniProtKB-SubCell"/>
</dbReference>
<proteinExistence type="inferred from homology"/>
<dbReference type="EC" id="2.8.1.7" evidence="4 13"/>
<dbReference type="GO" id="GO:0046872">
    <property type="term" value="F:metal ion binding"/>
    <property type="evidence" value="ECO:0007669"/>
    <property type="project" value="UniProtKB-KW"/>
</dbReference>
<keyword evidence="8 13" id="KW-0663">Pyridoxal phosphate</keyword>
<dbReference type="RefSeq" id="WP_123104341.1">
    <property type="nucleotide sequence ID" value="NZ_CP127527.1"/>
</dbReference>
<keyword evidence="6 13" id="KW-0001">2Fe-2S</keyword>
<evidence type="ECO:0000256" key="10">
    <source>
        <dbReference type="ARBA" id="ARBA00023014"/>
    </source>
</evidence>
<dbReference type="FunFam" id="3.40.640.10:FF:000003">
    <property type="entry name" value="Cysteine desulfurase IscS"/>
    <property type="match status" value="1"/>
</dbReference>
<dbReference type="NCBIfam" id="TIGR02006">
    <property type="entry name" value="IscS"/>
    <property type="match status" value="1"/>
</dbReference>
<protein>
    <recommendedName>
        <fullName evidence="12 13">Cysteine desulfurase IscS</fullName>
        <ecNumber evidence="4 13">2.8.1.7</ecNumber>
    </recommendedName>
</protein>
<dbReference type="UniPathway" id="UPA00266"/>
<dbReference type="InterPro" id="IPR010240">
    <property type="entry name" value="Cys_deSase_IscS"/>
</dbReference>
<dbReference type="PIRSF" id="PIRSF005572">
    <property type="entry name" value="NifS"/>
    <property type="match status" value="1"/>
</dbReference>
<evidence type="ECO:0000256" key="1">
    <source>
        <dbReference type="ARBA" id="ARBA00001933"/>
    </source>
</evidence>
<dbReference type="PANTHER" id="PTHR11601">
    <property type="entry name" value="CYSTEINE DESULFURYLASE FAMILY MEMBER"/>
    <property type="match status" value="1"/>
</dbReference>
<dbReference type="OrthoDB" id="5288292at2"/>
<organism evidence="15">
    <name type="scientific">Acidithiobacillus sulfuriphilus</name>
    <dbReference type="NCBI Taxonomy" id="1867749"/>
    <lineage>
        <taxon>Bacteria</taxon>
        <taxon>Pseudomonadati</taxon>
        <taxon>Pseudomonadota</taxon>
        <taxon>Acidithiobacillia</taxon>
        <taxon>Acidithiobacillales</taxon>
        <taxon>Acidithiobacillaceae</taxon>
        <taxon>Acidithiobacillus</taxon>
    </lineage>
</organism>
<evidence type="ECO:0000256" key="7">
    <source>
        <dbReference type="ARBA" id="ARBA00022723"/>
    </source>
</evidence>
<evidence type="ECO:0000256" key="8">
    <source>
        <dbReference type="ARBA" id="ARBA00022898"/>
    </source>
</evidence>
<comment type="cofactor">
    <cofactor evidence="1 13">
        <name>pyridoxal 5'-phosphate</name>
        <dbReference type="ChEBI" id="CHEBI:597326"/>
    </cofactor>
</comment>
<feature type="binding site" evidence="13">
    <location>
        <position position="199"/>
    </location>
    <ligand>
        <name>pyridoxal 5'-phosphate</name>
        <dbReference type="ChEBI" id="CHEBI:597326"/>
    </ligand>
</feature>
<feature type="modified residue" description="N6-(pyridoxal phosphate)lysine" evidence="13">
    <location>
        <position position="222"/>
    </location>
</feature>
<feature type="binding site" description="via persulfide group" evidence="13">
    <location>
        <position position="345"/>
    </location>
    <ligand>
        <name>[2Fe-2S] cluster</name>
        <dbReference type="ChEBI" id="CHEBI:190135"/>
        <note>ligand shared with IscU</note>
    </ligand>
</feature>
<comment type="function">
    <text evidence="13">Master enzyme that delivers sulfur to a number of partners involved in Fe-S cluster assembly, tRNA modification or cofactor biosynthesis. Catalyzes the removal of elemental sulfur atoms from cysteine to produce alanine. Functions as a sulfur delivery protein for Fe-S cluster synthesis onto IscU, an Fe-S scaffold assembly protein, as well as other S acceptor proteins.</text>
</comment>
<comment type="subcellular location">
    <subcellularLocation>
        <location evidence="13">Cytoplasm</location>
    </subcellularLocation>
</comment>
<evidence type="ECO:0000313" key="15">
    <source>
        <dbReference type="EMBL" id="RNF60568.1"/>
    </source>
</evidence>
<dbReference type="HAMAP" id="MF_00331">
    <property type="entry name" value="Cys_desulf_IscS"/>
    <property type="match status" value="1"/>
</dbReference>
<dbReference type="Gene3D" id="3.40.640.10">
    <property type="entry name" value="Type I PLP-dependent aspartate aminotransferase-like (Major domain)"/>
    <property type="match status" value="1"/>
</dbReference>
<evidence type="ECO:0000256" key="9">
    <source>
        <dbReference type="ARBA" id="ARBA00023004"/>
    </source>
</evidence>
<dbReference type="Gene3D" id="3.90.1150.10">
    <property type="entry name" value="Aspartate Aminotransferase, domain 1"/>
    <property type="match status" value="1"/>
</dbReference>
<comment type="caution">
    <text evidence="15">The sequence shown here is derived from an EMBL/GenBank/DDBJ whole genome shotgun (WGS) entry which is preliminary data.</text>
</comment>
<dbReference type="InterPro" id="IPR015422">
    <property type="entry name" value="PyrdxlP-dep_Trfase_small"/>
</dbReference>
<dbReference type="NCBIfam" id="NF002806">
    <property type="entry name" value="PRK02948.1"/>
    <property type="match status" value="1"/>
</dbReference>
<dbReference type="NCBIfam" id="NF010611">
    <property type="entry name" value="PRK14012.1"/>
    <property type="match status" value="1"/>
</dbReference>
<keyword evidence="5 13" id="KW-0808">Transferase</keyword>
<keyword evidence="10 13" id="KW-0411">Iron-sulfur</keyword>
<evidence type="ECO:0000259" key="14">
    <source>
        <dbReference type="Pfam" id="PF00266"/>
    </source>
</evidence>
<dbReference type="SUPFAM" id="SSF53383">
    <property type="entry name" value="PLP-dependent transferases"/>
    <property type="match status" value="1"/>
</dbReference>
<evidence type="ECO:0000256" key="3">
    <source>
        <dbReference type="ARBA" id="ARBA00006490"/>
    </source>
</evidence>
<comment type="subunit">
    <text evidence="13">Homodimer. Forms a heterotetramer with IscU, interacts with other sulfur acceptors.</text>
</comment>
<evidence type="ECO:0000256" key="2">
    <source>
        <dbReference type="ARBA" id="ARBA00005151"/>
    </source>
</evidence>
<dbReference type="InterPro" id="IPR000192">
    <property type="entry name" value="Aminotrans_V_dom"/>
</dbReference>
<feature type="binding site" evidence="13">
    <location>
        <position position="171"/>
    </location>
    <ligand>
        <name>pyridoxal 5'-phosphate</name>
        <dbReference type="ChEBI" id="CHEBI:597326"/>
    </ligand>
</feature>
<dbReference type="GO" id="GO:0044571">
    <property type="term" value="P:[2Fe-2S] cluster assembly"/>
    <property type="evidence" value="ECO:0007669"/>
    <property type="project" value="UniProtKB-UniRule"/>
</dbReference>
<dbReference type="PANTHER" id="PTHR11601:SF34">
    <property type="entry name" value="CYSTEINE DESULFURASE"/>
    <property type="match status" value="1"/>
</dbReference>
<feature type="binding site" evidence="13">
    <location>
        <begin position="219"/>
        <end position="221"/>
    </location>
    <ligand>
        <name>pyridoxal 5'-phosphate</name>
        <dbReference type="ChEBI" id="CHEBI:597326"/>
    </ligand>
</feature>
<dbReference type="EMBL" id="RIZI01000174">
    <property type="protein sequence ID" value="RNF60568.1"/>
    <property type="molecule type" value="Genomic_DNA"/>
</dbReference>
<accession>A0A3M8QWC1</accession>
<comment type="pathway">
    <text evidence="2 13">Cofactor biosynthesis; iron-sulfur cluster biosynthesis.</text>
</comment>
<gene>
    <name evidence="13" type="primary">iscS</name>
    <name evidence="15" type="ORF">EC580_09185</name>
</gene>
<keyword evidence="9 13" id="KW-0408">Iron</keyword>
<evidence type="ECO:0000256" key="5">
    <source>
        <dbReference type="ARBA" id="ARBA00022679"/>
    </source>
</evidence>
<dbReference type="AlphaFoldDB" id="A0A3M8QWC1"/>
<keyword evidence="7 13" id="KW-0479">Metal-binding</keyword>
<feature type="active site" description="Cysteine persulfide intermediate" evidence="13">
    <location>
        <position position="345"/>
    </location>
</feature>
<keyword evidence="13" id="KW-0963">Cytoplasm</keyword>
<dbReference type="GO" id="GO:0030170">
    <property type="term" value="F:pyridoxal phosphate binding"/>
    <property type="evidence" value="ECO:0007669"/>
    <property type="project" value="UniProtKB-UniRule"/>
</dbReference>
<evidence type="ECO:0000256" key="11">
    <source>
        <dbReference type="ARBA" id="ARBA00050776"/>
    </source>
</evidence>
<evidence type="ECO:0000256" key="12">
    <source>
        <dbReference type="ARBA" id="ARBA00072125"/>
    </source>
</evidence>
<dbReference type="GO" id="GO:0031071">
    <property type="term" value="F:cysteine desulfurase activity"/>
    <property type="evidence" value="ECO:0007669"/>
    <property type="project" value="UniProtKB-UniRule"/>
</dbReference>
<dbReference type="Pfam" id="PF00266">
    <property type="entry name" value="Aminotran_5"/>
    <property type="match status" value="1"/>
</dbReference>
<sequence length="421" mass="46616">MNQHKIYDIDTRQPRLIHPERPIYLDYQATTPVDPLVLEQMLPYLTFEFGNAASRSHPYGWTAEKAVEKARGQVAMAIHADPREIVWTSGATESTNLALKGAAHFYQGKGKHIITLRTEHKATLDTCRQLEREGFEVSYVEVQENGLVDLATFAAAIRPDTILASVLYVNNEIGVIQPMEEIGRLLREHKILFHVDAVQALGKIPVDVELLQADLMSLSGHKIYGPKGIGALYVRRKPRVRIEAQMHGGGHERGMRSGTLPTHQIVGMGAAAELAVQEMASDARRIRQLRDNLMQGIQARVPEVYLNGDLERRVPHNLNLSFAFVEGESLIMALKGIAVSSGSACTSASLEPSYVLRALGKSDELAHSSIRFGLGRYTTEEEIDATIALVAANVGKLRELSPLWEMHQEGIDISTIQWAAH</sequence>
<comment type="similarity">
    <text evidence="3 13">Belongs to the class-V pyridoxal-phosphate-dependent aminotransferase family. NifS/IscS subfamily.</text>
</comment>
<evidence type="ECO:0000256" key="4">
    <source>
        <dbReference type="ARBA" id="ARBA00012239"/>
    </source>
</evidence>
<evidence type="ECO:0000256" key="13">
    <source>
        <dbReference type="HAMAP-Rule" id="MF_00331"/>
    </source>
</evidence>
<comment type="catalytic activity">
    <reaction evidence="11 13">
        <text>(sulfur carrier)-H + L-cysteine = (sulfur carrier)-SH + L-alanine</text>
        <dbReference type="Rhea" id="RHEA:43892"/>
        <dbReference type="Rhea" id="RHEA-COMP:14737"/>
        <dbReference type="Rhea" id="RHEA-COMP:14739"/>
        <dbReference type="ChEBI" id="CHEBI:29917"/>
        <dbReference type="ChEBI" id="CHEBI:35235"/>
        <dbReference type="ChEBI" id="CHEBI:57972"/>
        <dbReference type="ChEBI" id="CHEBI:64428"/>
        <dbReference type="EC" id="2.8.1.7"/>
    </reaction>
</comment>
<feature type="domain" description="Aminotransferase class V" evidence="14">
    <location>
        <begin position="23"/>
        <end position="385"/>
    </location>
</feature>
<reference evidence="15" key="1">
    <citation type="submission" date="2018-10" db="EMBL/GenBank/DDBJ databases">
        <title>Acidithiobacillus sulfuriphilus sp. nov.: an extremely acidophilic sulfur-oxidizing chemolithotroph isolated from a neutral pH environment.</title>
        <authorList>
            <person name="Falagan C."/>
            <person name="Moya-Beltran A."/>
            <person name="Quatrini R."/>
            <person name="Johnson D.B."/>
        </authorList>
    </citation>
    <scope>NUCLEOTIDE SEQUENCE [LARGE SCALE GENOMIC DNA]</scope>
    <source>
        <strain evidence="15">CJ-2</strain>
    </source>
</reference>